<dbReference type="EMBL" id="JAWHTF010000005">
    <property type="protein sequence ID" value="MDU8886521.1"/>
    <property type="molecule type" value="Genomic_DNA"/>
</dbReference>
<evidence type="ECO:0000256" key="5">
    <source>
        <dbReference type="SAM" id="Phobius"/>
    </source>
</evidence>
<name>A0ABU3U804_9FLAO</name>
<reference evidence="6 7" key="1">
    <citation type="submission" date="2023-10" db="EMBL/GenBank/DDBJ databases">
        <title>Marimonas sp. nov. isolated from tidal mud flat.</title>
        <authorList>
            <person name="Jaincy N.J."/>
            <person name="Srinivasan S."/>
            <person name="Lee S.-S."/>
        </authorList>
    </citation>
    <scope>NUCLEOTIDE SEQUENCE [LARGE SCALE GENOMIC DNA]</scope>
    <source>
        <strain evidence="6 7">MJ-SS3</strain>
    </source>
</reference>
<evidence type="ECO:0000256" key="2">
    <source>
        <dbReference type="ARBA" id="ARBA00022692"/>
    </source>
</evidence>
<evidence type="ECO:0000313" key="6">
    <source>
        <dbReference type="EMBL" id="MDU8886521.1"/>
    </source>
</evidence>
<keyword evidence="3 5" id="KW-1133">Transmembrane helix</keyword>
<dbReference type="Pfam" id="PF09685">
    <property type="entry name" value="MamF_MmsF"/>
    <property type="match status" value="1"/>
</dbReference>
<dbReference type="InterPro" id="IPR019109">
    <property type="entry name" value="MamF_MmsF"/>
</dbReference>
<keyword evidence="7" id="KW-1185">Reference proteome</keyword>
<feature type="transmembrane region" description="Helical" evidence="5">
    <location>
        <begin position="105"/>
        <end position="131"/>
    </location>
</feature>
<accession>A0ABU3U804</accession>
<evidence type="ECO:0000313" key="7">
    <source>
        <dbReference type="Proteomes" id="UP001268651"/>
    </source>
</evidence>
<gene>
    <name evidence="6" type="ORF">RXV94_10150</name>
</gene>
<dbReference type="Proteomes" id="UP001268651">
    <property type="component" value="Unassembled WGS sequence"/>
</dbReference>
<evidence type="ECO:0000256" key="3">
    <source>
        <dbReference type="ARBA" id="ARBA00022989"/>
    </source>
</evidence>
<keyword evidence="2 5" id="KW-0812">Transmembrane</keyword>
<evidence type="ECO:0000256" key="4">
    <source>
        <dbReference type="ARBA" id="ARBA00023136"/>
    </source>
</evidence>
<protein>
    <submittedName>
        <fullName evidence="6">DUF4870 domain-containing protein</fullName>
    </submittedName>
</protein>
<keyword evidence="4 5" id="KW-0472">Membrane</keyword>
<dbReference type="RefSeq" id="WP_316662598.1">
    <property type="nucleotide sequence ID" value="NZ_JAWHTF010000005.1"/>
</dbReference>
<proteinExistence type="predicted"/>
<feature type="transmembrane region" description="Helical" evidence="5">
    <location>
        <begin position="12"/>
        <end position="36"/>
    </location>
</feature>
<evidence type="ECO:0000256" key="1">
    <source>
        <dbReference type="ARBA" id="ARBA00004141"/>
    </source>
</evidence>
<sequence>MLTTHHKNLAAIIHLSTLTKFIIPLGNFLMPLIFWTMNKDKSEFIDKHGKQAINFQLSILLYTIIIGCLTIPMFLFGVLNSVSFPEFWNAYDFDFHLSIHDSFNVILFTIISGLLLAAAFIFEIVFIIIATSKANQGKPYKYPITINFLK</sequence>
<organism evidence="6 7">
    <name type="scientific">Gilvirhabdus luticola</name>
    <dbReference type="NCBI Taxonomy" id="3079858"/>
    <lineage>
        <taxon>Bacteria</taxon>
        <taxon>Pseudomonadati</taxon>
        <taxon>Bacteroidota</taxon>
        <taxon>Flavobacteriia</taxon>
        <taxon>Flavobacteriales</taxon>
        <taxon>Flavobacteriaceae</taxon>
        <taxon>Gilvirhabdus</taxon>
    </lineage>
</organism>
<comment type="subcellular location">
    <subcellularLocation>
        <location evidence="1">Membrane</location>
        <topology evidence="1">Multi-pass membrane protein</topology>
    </subcellularLocation>
</comment>
<comment type="caution">
    <text evidence="6">The sequence shown here is derived from an EMBL/GenBank/DDBJ whole genome shotgun (WGS) entry which is preliminary data.</text>
</comment>
<feature type="transmembrane region" description="Helical" evidence="5">
    <location>
        <begin position="57"/>
        <end position="79"/>
    </location>
</feature>